<organism evidence="2 3">
    <name type="scientific">Parabacteroides johnsonii</name>
    <dbReference type="NCBI Taxonomy" id="387661"/>
    <lineage>
        <taxon>Bacteria</taxon>
        <taxon>Pseudomonadati</taxon>
        <taxon>Bacteroidota</taxon>
        <taxon>Bacteroidia</taxon>
        <taxon>Bacteroidales</taxon>
        <taxon>Tannerellaceae</taxon>
        <taxon>Parabacteroides</taxon>
    </lineage>
</organism>
<reference evidence="3" key="1">
    <citation type="submission" date="2017-04" db="EMBL/GenBank/DDBJ databases">
        <title>Function of individual gut microbiota members based on whole genome sequencing of pure cultures obtained from chicken caecum.</title>
        <authorList>
            <person name="Medvecky M."/>
            <person name="Cejkova D."/>
            <person name="Polansky O."/>
            <person name="Karasova D."/>
            <person name="Kubasova T."/>
            <person name="Cizek A."/>
            <person name="Rychlik I."/>
        </authorList>
    </citation>
    <scope>NUCLEOTIDE SEQUENCE [LARGE SCALE GENOMIC DNA]</scope>
    <source>
        <strain evidence="3">An42</strain>
    </source>
</reference>
<evidence type="ECO:0000313" key="2">
    <source>
        <dbReference type="EMBL" id="OUO04217.1"/>
    </source>
</evidence>
<proteinExistence type="predicted"/>
<feature type="domain" description="Tc1-like transposase DDE" evidence="1">
    <location>
        <begin position="22"/>
        <end position="106"/>
    </location>
</feature>
<accession>A0A9Q5SQC5</accession>
<dbReference type="Pfam" id="PF13358">
    <property type="entry name" value="DDE_3"/>
    <property type="match status" value="1"/>
</dbReference>
<dbReference type="RefSeq" id="WP_008151507.1">
    <property type="nucleotide sequence ID" value="NZ_CAJLBM010000092.1"/>
</dbReference>
<name>A0A9Q5SQC5_9BACT</name>
<dbReference type="InterPro" id="IPR012337">
    <property type="entry name" value="RNaseH-like_sf"/>
</dbReference>
<dbReference type="InterPro" id="IPR036397">
    <property type="entry name" value="RNaseH_sf"/>
</dbReference>
<evidence type="ECO:0000259" key="1">
    <source>
        <dbReference type="Pfam" id="PF13358"/>
    </source>
</evidence>
<dbReference type="AlphaFoldDB" id="A0A9Q5SQC5"/>
<dbReference type="InterPro" id="IPR038717">
    <property type="entry name" value="Tc1-like_DDE_dom"/>
</dbReference>
<dbReference type="Gene3D" id="3.30.420.10">
    <property type="entry name" value="Ribonuclease H-like superfamily/Ribonuclease H"/>
    <property type="match status" value="1"/>
</dbReference>
<dbReference type="EMBL" id="NFIJ01000015">
    <property type="protein sequence ID" value="OUO04217.1"/>
    <property type="molecule type" value="Genomic_DNA"/>
</dbReference>
<dbReference type="GO" id="GO:0003676">
    <property type="term" value="F:nucleic acid binding"/>
    <property type="evidence" value="ECO:0007669"/>
    <property type="project" value="InterPro"/>
</dbReference>
<protein>
    <recommendedName>
        <fullName evidence="1">Tc1-like transposase DDE domain-containing protein</fullName>
    </recommendedName>
</protein>
<dbReference type="Proteomes" id="UP000195975">
    <property type="component" value="Unassembled WGS sequence"/>
</dbReference>
<dbReference type="SUPFAM" id="SSF53098">
    <property type="entry name" value="Ribonuclease H-like"/>
    <property type="match status" value="1"/>
</dbReference>
<comment type="caution">
    <text evidence="2">The sequence shown here is derived from an EMBL/GenBank/DDBJ whole genome shotgun (WGS) entry which is preliminary data.</text>
</comment>
<gene>
    <name evidence="2" type="ORF">B5F96_13320</name>
</gene>
<evidence type="ECO:0000313" key="3">
    <source>
        <dbReference type="Proteomes" id="UP000195975"/>
    </source>
</evidence>
<sequence length="144" mass="16943">MNINGLLNAYDVTDVIAHDCDSVNALSTKALYEKALIKHPEASVIYIISDNAKYYRNKDLREWIKGTKIVQLFLPAYSPNLNLIERLWKFLRKKVINTGFYQSKEMFRKAVMNFFARIDEYKEELESLLTLNFRLYNSKTFSLD</sequence>